<name>A0AAN6Q4R0_9PEZI</name>
<dbReference type="InterPro" id="IPR010730">
    <property type="entry name" value="HET"/>
</dbReference>
<evidence type="ECO:0000313" key="3">
    <source>
        <dbReference type="EMBL" id="KAK4100951.1"/>
    </source>
</evidence>
<comment type="caution">
    <text evidence="3">The sequence shown here is derived from an EMBL/GenBank/DDBJ whole genome shotgun (WGS) entry which is preliminary data.</text>
</comment>
<keyword evidence="4" id="KW-1185">Reference proteome</keyword>
<dbReference type="PANTHER" id="PTHR33112">
    <property type="entry name" value="DOMAIN PROTEIN, PUTATIVE-RELATED"/>
    <property type="match status" value="1"/>
</dbReference>
<evidence type="ECO:0000313" key="4">
    <source>
        <dbReference type="Proteomes" id="UP001305647"/>
    </source>
</evidence>
<reference evidence="3" key="2">
    <citation type="submission" date="2023-05" db="EMBL/GenBank/DDBJ databases">
        <authorList>
            <consortium name="Lawrence Berkeley National Laboratory"/>
            <person name="Steindorff A."/>
            <person name="Hensen N."/>
            <person name="Bonometti L."/>
            <person name="Westerberg I."/>
            <person name="Brannstrom I.O."/>
            <person name="Guillou S."/>
            <person name="Cros-Aarteil S."/>
            <person name="Calhoun S."/>
            <person name="Haridas S."/>
            <person name="Kuo A."/>
            <person name="Mondo S."/>
            <person name="Pangilinan J."/>
            <person name="Riley R."/>
            <person name="Labutti K."/>
            <person name="Andreopoulos B."/>
            <person name="Lipzen A."/>
            <person name="Chen C."/>
            <person name="Yanf M."/>
            <person name="Daum C."/>
            <person name="Ng V."/>
            <person name="Clum A."/>
            <person name="Ohm R."/>
            <person name="Martin F."/>
            <person name="Silar P."/>
            <person name="Natvig D."/>
            <person name="Lalanne C."/>
            <person name="Gautier V."/>
            <person name="Ament-Velasquez S.L."/>
            <person name="Kruys A."/>
            <person name="Hutchinson M.I."/>
            <person name="Powell A.J."/>
            <person name="Barry K."/>
            <person name="Miller A.N."/>
            <person name="Grigoriev I.V."/>
            <person name="Debuchy R."/>
            <person name="Gladieux P."/>
            <person name="Thoren M.H."/>
            <person name="Johannesson H."/>
        </authorList>
    </citation>
    <scope>NUCLEOTIDE SEQUENCE</scope>
    <source>
        <strain evidence="3">CBS 757.83</strain>
    </source>
</reference>
<evidence type="ECO:0000256" key="1">
    <source>
        <dbReference type="SAM" id="SignalP"/>
    </source>
</evidence>
<feature type="signal peptide" evidence="1">
    <location>
        <begin position="1"/>
        <end position="24"/>
    </location>
</feature>
<dbReference type="EMBL" id="MU863637">
    <property type="protein sequence ID" value="KAK4100951.1"/>
    <property type="molecule type" value="Genomic_DNA"/>
</dbReference>
<protein>
    <recommendedName>
        <fullName evidence="2">Heterokaryon incompatibility domain-containing protein</fullName>
    </recommendedName>
</protein>
<reference evidence="3" key="1">
    <citation type="journal article" date="2023" name="Mol. Phylogenet. Evol.">
        <title>Genome-scale phylogeny and comparative genomics of the fungal order Sordariales.</title>
        <authorList>
            <person name="Hensen N."/>
            <person name="Bonometti L."/>
            <person name="Westerberg I."/>
            <person name="Brannstrom I.O."/>
            <person name="Guillou S."/>
            <person name="Cros-Aarteil S."/>
            <person name="Calhoun S."/>
            <person name="Haridas S."/>
            <person name="Kuo A."/>
            <person name="Mondo S."/>
            <person name="Pangilinan J."/>
            <person name="Riley R."/>
            <person name="LaButti K."/>
            <person name="Andreopoulos B."/>
            <person name="Lipzen A."/>
            <person name="Chen C."/>
            <person name="Yan M."/>
            <person name="Daum C."/>
            <person name="Ng V."/>
            <person name="Clum A."/>
            <person name="Steindorff A."/>
            <person name="Ohm R.A."/>
            <person name="Martin F."/>
            <person name="Silar P."/>
            <person name="Natvig D.O."/>
            <person name="Lalanne C."/>
            <person name="Gautier V."/>
            <person name="Ament-Velasquez S.L."/>
            <person name="Kruys A."/>
            <person name="Hutchinson M.I."/>
            <person name="Powell A.J."/>
            <person name="Barry K."/>
            <person name="Miller A.N."/>
            <person name="Grigoriev I.V."/>
            <person name="Debuchy R."/>
            <person name="Gladieux P."/>
            <person name="Hiltunen Thoren M."/>
            <person name="Johannesson H."/>
        </authorList>
    </citation>
    <scope>NUCLEOTIDE SEQUENCE</scope>
    <source>
        <strain evidence="3">CBS 757.83</strain>
    </source>
</reference>
<proteinExistence type="predicted"/>
<dbReference type="Pfam" id="PF06985">
    <property type="entry name" value="HET"/>
    <property type="match status" value="1"/>
</dbReference>
<gene>
    <name evidence="3" type="ORF">N658DRAFT_524161</name>
</gene>
<accession>A0AAN6Q4R0</accession>
<sequence>MSAVMKDAVSVCRVLLVRYLWVDALCIIQHAHFTICAMSSPSCHQGFLGRRQVTLDVAFRSTLYPPVQGTYTLILTGLHKKVEYPFDPHSIELRNSPWNKRGWVFQEQALSTRKLFFGGRIVPL</sequence>
<dbReference type="Proteomes" id="UP001305647">
    <property type="component" value="Unassembled WGS sequence"/>
</dbReference>
<keyword evidence="1" id="KW-0732">Signal</keyword>
<organism evidence="3 4">
    <name type="scientific">Parathielavia hyrcaniae</name>
    <dbReference type="NCBI Taxonomy" id="113614"/>
    <lineage>
        <taxon>Eukaryota</taxon>
        <taxon>Fungi</taxon>
        <taxon>Dikarya</taxon>
        <taxon>Ascomycota</taxon>
        <taxon>Pezizomycotina</taxon>
        <taxon>Sordariomycetes</taxon>
        <taxon>Sordariomycetidae</taxon>
        <taxon>Sordariales</taxon>
        <taxon>Chaetomiaceae</taxon>
        <taxon>Parathielavia</taxon>
    </lineage>
</organism>
<feature type="domain" description="Heterokaryon incompatibility" evidence="2">
    <location>
        <begin position="3"/>
        <end position="107"/>
    </location>
</feature>
<feature type="chain" id="PRO_5042994150" description="Heterokaryon incompatibility domain-containing protein" evidence="1">
    <location>
        <begin position="25"/>
        <end position="124"/>
    </location>
</feature>
<dbReference type="PANTHER" id="PTHR33112:SF8">
    <property type="entry name" value="HETEROKARYON INCOMPATIBILITY DOMAIN-CONTAINING PROTEIN"/>
    <property type="match status" value="1"/>
</dbReference>
<evidence type="ECO:0000259" key="2">
    <source>
        <dbReference type="Pfam" id="PF06985"/>
    </source>
</evidence>
<dbReference type="AlphaFoldDB" id="A0AAN6Q4R0"/>